<evidence type="ECO:0000313" key="3">
    <source>
        <dbReference type="Proteomes" id="UP000237271"/>
    </source>
</evidence>
<reference evidence="2 3" key="1">
    <citation type="journal article" date="2017" name="Genome Biol. Evol.">
        <title>Phytophthora megakarya and P. palmivora, closely related causal agents of cacao black pod rot, underwent increases in genome sizes and gene numbers by different mechanisms.</title>
        <authorList>
            <person name="Ali S.S."/>
            <person name="Shao J."/>
            <person name="Lary D.J."/>
            <person name="Kronmiller B."/>
            <person name="Shen D."/>
            <person name="Strem M.D."/>
            <person name="Amoako-Attah I."/>
            <person name="Akrofi A.Y."/>
            <person name="Begoude B.A."/>
            <person name="Ten Hoopen G.M."/>
            <person name="Coulibaly K."/>
            <person name="Kebe B.I."/>
            <person name="Melnick R.L."/>
            <person name="Guiltinan M.J."/>
            <person name="Tyler B.M."/>
            <person name="Meinhardt L.W."/>
            <person name="Bailey B.A."/>
        </authorList>
    </citation>
    <scope>NUCLEOTIDE SEQUENCE [LARGE SCALE GENOMIC DNA]</scope>
    <source>
        <strain evidence="3">sbr112.9</strain>
    </source>
</reference>
<gene>
    <name evidence="2" type="ORF">PHPALM_876</name>
</gene>
<dbReference type="OrthoDB" id="90615at2759"/>
<name>A0A2P4YTR5_9STRA</name>
<dbReference type="Proteomes" id="UP000237271">
    <property type="component" value="Unassembled WGS sequence"/>
</dbReference>
<dbReference type="EMBL" id="NCKW01000144">
    <property type="protein sequence ID" value="POM81194.1"/>
    <property type="molecule type" value="Genomic_DNA"/>
</dbReference>
<feature type="compositionally biased region" description="Polar residues" evidence="1">
    <location>
        <begin position="89"/>
        <end position="98"/>
    </location>
</feature>
<comment type="caution">
    <text evidence="2">The sequence shown here is derived from an EMBL/GenBank/DDBJ whole genome shotgun (WGS) entry which is preliminary data.</text>
</comment>
<keyword evidence="3" id="KW-1185">Reference proteome</keyword>
<evidence type="ECO:0000313" key="2">
    <source>
        <dbReference type="EMBL" id="POM81194.1"/>
    </source>
</evidence>
<protein>
    <submittedName>
        <fullName evidence="2">Uncharacterized protein</fullName>
    </submittedName>
</protein>
<evidence type="ECO:0000256" key="1">
    <source>
        <dbReference type="SAM" id="MobiDB-lite"/>
    </source>
</evidence>
<sequence>MFPRQIILKIPQKSFSPFFLEACQIYQVCDIILFRAVYRMKTFYSLRNKCEAWLADMDWILSTKLDTLLATPELFDEETDSDELLPSTAGGNTKSLPQKSLLFSVG</sequence>
<proteinExistence type="predicted"/>
<organism evidence="2 3">
    <name type="scientific">Phytophthora palmivora</name>
    <dbReference type="NCBI Taxonomy" id="4796"/>
    <lineage>
        <taxon>Eukaryota</taxon>
        <taxon>Sar</taxon>
        <taxon>Stramenopiles</taxon>
        <taxon>Oomycota</taxon>
        <taxon>Peronosporomycetes</taxon>
        <taxon>Peronosporales</taxon>
        <taxon>Peronosporaceae</taxon>
        <taxon>Phytophthora</taxon>
    </lineage>
</organism>
<dbReference type="AlphaFoldDB" id="A0A2P4YTR5"/>
<feature type="region of interest" description="Disordered" evidence="1">
    <location>
        <begin position="78"/>
        <end position="106"/>
    </location>
</feature>
<accession>A0A2P4YTR5</accession>